<proteinExistence type="predicted"/>
<gene>
    <name evidence="1" type="ORF">D8I35_09390</name>
</gene>
<keyword evidence="2" id="KW-1185">Reference proteome</keyword>
<dbReference type="Proteomes" id="UP000278006">
    <property type="component" value="Unassembled WGS sequence"/>
</dbReference>
<accession>A0A3M6QUJ9</accession>
<name>A0A3M6QUJ9_9BURK</name>
<dbReference type="AlphaFoldDB" id="A0A3M6QUJ9"/>
<evidence type="ECO:0000313" key="2">
    <source>
        <dbReference type="Proteomes" id="UP000278006"/>
    </source>
</evidence>
<comment type="caution">
    <text evidence="1">The sequence shown here is derived from an EMBL/GenBank/DDBJ whole genome shotgun (WGS) entry which is preliminary data.</text>
</comment>
<evidence type="ECO:0000313" key="1">
    <source>
        <dbReference type="EMBL" id="RMX06704.1"/>
    </source>
</evidence>
<dbReference type="EMBL" id="RDQO01000002">
    <property type="protein sequence ID" value="RMX06704.1"/>
    <property type="molecule type" value="Genomic_DNA"/>
</dbReference>
<sequence length="240" mass="24602">MQVNVFNHGDAVLPGSGYMPIEGFNFPVSDGLRGLFLCGDGLSIARRNFAGLGDAEIIGAPAEHEGFCRFDAGNYLQTQIAETAALTYIVVGRRPTESTGAEATFIGNYAPGSIGATMYTSSSGSAMTANADRSPAGSTTASVVTDVSAMGLYVMTAPASGGPTWLYAMTAGLQNGSTNTNPRAVTGAGLLRIGAVYAATFSGAADIVTAAVLDRVITDDERAAIAVWARNYAGQFGFAV</sequence>
<reference evidence="1 2" key="1">
    <citation type="submission" date="2018-10" db="EMBL/GenBank/DDBJ databases">
        <title>Draft genome of Cortibacter populi DSM10536.</title>
        <authorList>
            <person name="Bernier A.-M."/>
            <person name="Bernard K."/>
        </authorList>
    </citation>
    <scope>NUCLEOTIDE SEQUENCE [LARGE SCALE GENOMIC DNA]</scope>
    <source>
        <strain evidence="1 2">DSM 105136</strain>
    </source>
</reference>
<dbReference type="RefSeq" id="WP_122228497.1">
    <property type="nucleotide sequence ID" value="NZ_RDQO01000002.1"/>
</dbReference>
<protein>
    <submittedName>
        <fullName evidence="1">Uncharacterized protein</fullName>
    </submittedName>
</protein>
<organism evidence="1 2">
    <name type="scientific">Corticibacter populi</name>
    <dbReference type="NCBI Taxonomy" id="1550736"/>
    <lineage>
        <taxon>Bacteria</taxon>
        <taxon>Pseudomonadati</taxon>
        <taxon>Pseudomonadota</taxon>
        <taxon>Betaproteobacteria</taxon>
        <taxon>Burkholderiales</taxon>
        <taxon>Comamonadaceae</taxon>
        <taxon>Corticibacter</taxon>
    </lineage>
</organism>
<dbReference type="OrthoDB" id="7775600at2"/>